<accession>Q37087</accession>
<evidence type="ECO:0000313" key="3">
    <source>
        <dbReference type="EMBL" id="AAB05847.1"/>
    </source>
</evidence>
<dbReference type="VEuPathDB" id="FungiDB:AlmafMp10"/>
<keyword evidence="1" id="KW-1133">Transmembrane helix</keyword>
<protein>
    <submittedName>
        <fullName evidence="4">Orf231 protein</fullName>
    </submittedName>
</protein>
<dbReference type="Gene3D" id="3.10.28.10">
    <property type="entry name" value="Homing endonucleases"/>
    <property type="match status" value="2"/>
</dbReference>
<evidence type="ECO:0000313" key="4">
    <source>
        <dbReference type="EMBL" id="AAC49230.1"/>
    </source>
</evidence>
<dbReference type="RefSeq" id="NP_043729.1">
    <property type="nucleotide sequence ID" value="NC_001715.1"/>
</dbReference>
<dbReference type="AlphaFoldDB" id="Q37087"/>
<dbReference type="EMBL" id="U17010">
    <property type="protein sequence ID" value="AAB05847.1"/>
    <property type="molecule type" value="Genomic_DNA"/>
</dbReference>
<reference evidence="3" key="1">
    <citation type="journal article" date="1995" name="Can. J. Bot.">
        <title>A robust fungal phylogeny using the mitochondrially encoded NAD5 protein sequence.</title>
        <authorList>
            <person name="Paquin B."/>
            <person name="Roewer I."/>
            <person name="Wang Z."/>
            <person name="Lang B.F."/>
        </authorList>
    </citation>
    <scope>NUCLEOTIDE SEQUENCE</scope>
    <source>
        <strain evidence="3">His1 3-35</strain>
    </source>
</reference>
<geneLocation type="mitochondrion" evidence="4"/>
<dbReference type="EMBL" id="U41288">
    <property type="protein sequence ID" value="AAC49230.1"/>
    <property type="molecule type" value="Genomic_DNA"/>
</dbReference>
<gene>
    <name evidence="4" type="primary">orf231</name>
    <name evidence="3" type="synonym">nad5</name>
</gene>
<dbReference type="SUPFAM" id="SSF55608">
    <property type="entry name" value="Homing endonucleases"/>
    <property type="match status" value="1"/>
</dbReference>
<evidence type="ECO:0000256" key="1">
    <source>
        <dbReference type="SAM" id="Phobius"/>
    </source>
</evidence>
<dbReference type="InterPro" id="IPR004860">
    <property type="entry name" value="LAGLIDADG_dom"/>
</dbReference>
<evidence type="ECO:0000259" key="2">
    <source>
        <dbReference type="Pfam" id="PF03161"/>
    </source>
</evidence>
<dbReference type="GeneID" id="801886"/>
<sequence length="231" mass="26273">KRIYRLAIYVLVLITIIKMDSLFLSGYYSVFMITPYQKEAINGLLLSDGHVRAPKGNGNSRMEFTFKVSVLDFINWIKFDVLGSICTKSPPTPYPKSSPTQYWFGTRQLPFITTLHGLWYTLNPLTGKYIKIVPSIVAEAFTGVTLAFWIMGDGFWEANDKTVLLCTESFTEDEVDFLISLLKSELGLVAGKKARGSGYRIRFSRLPDNITRLRDLTLPHMHPLMIYKLGL</sequence>
<dbReference type="InterPro" id="IPR027434">
    <property type="entry name" value="Homing_endonucl"/>
</dbReference>
<dbReference type="Pfam" id="PF03161">
    <property type="entry name" value="LAGLIDADG_2"/>
    <property type="match status" value="1"/>
</dbReference>
<proteinExistence type="predicted"/>
<reference evidence="4" key="3">
    <citation type="journal article" date="1996" name="J. Mol. Biol.">
        <title>The mitochondrial DNA of Allomyces macrogynus: the complete genomic sequence from an ancestral fungus.</title>
        <authorList>
            <person name="Paquin B."/>
            <person name="Lang B.F."/>
        </authorList>
    </citation>
    <scope>NUCLEOTIDE SEQUENCE</scope>
    <source>
        <strain evidence="3">His1 3-35</strain>
    </source>
</reference>
<organism evidence="4">
    <name type="scientific">Allomyces macrogynus</name>
    <dbReference type="NCBI Taxonomy" id="28583"/>
    <lineage>
        <taxon>Eukaryota</taxon>
        <taxon>Fungi</taxon>
        <taxon>Fungi incertae sedis</taxon>
        <taxon>Blastocladiomycota</taxon>
        <taxon>Blastocladiomycetes</taxon>
        <taxon>Blastocladiales</taxon>
        <taxon>Blastocladiaceae</taxon>
        <taxon>Allomyces</taxon>
    </lineage>
</organism>
<keyword evidence="1" id="KW-0472">Membrane</keyword>
<keyword evidence="1" id="KW-0812">Transmembrane</keyword>
<keyword evidence="4" id="KW-0496">Mitochondrion</keyword>
<feature type="domain" description="Homing endonuclease LAGLIDADG" evidence="2">
    <location>
        <begin position="39"/>
        <end position="204"/>
    </location>
</feature>
<reference evidence="4" key="2">
    <citation type="journal article" date="1995" name="Can. J. Bot.">
        <title>A robust fungal phylogeny using the mitochondrially encoded nad5 protein sequence.</title>
        <authorList>
            <person name="Paquin B."/>
            <person name="Roewer I."/>
            <person name="Wang Z."/>
            <person name="Lang B.F."/>
        </authorList>
    </citation>
    <scope>NUCLEOTIDE SEQUENCE</scope>
</reference>
<feature type="transmembrane region" description="Helical" evidence="1">
    <location>
        <begin position="7"/>
        <end position="28"/>
    </location>
</feature>
<dbReference type="PIR" id="S63647">
    <property type="entry name" value="S63647"/>
</dbReference>
<name>Q37087_ALLMA</name>
<dbReference type="GO" id="GO:0004519">
    <property type="term" value="F:endonuclease activity"/>
    <property type="evidence" value="ECO:0007669"/>
    <property type="project" value="InterPro"/>
</dbReference>